<organism evidence="2 3">
    <name type="scientific">Halalkalibacter akibai (strain ATCC 43226 / DSM 21942 / CIP 109018 / JCM 9157 / 1139)</name>
    <name type="common">Bacillus akibai</name>
    <dbReference type="NCBI Taxonomy" id="1236973"/>
    <lineage>
        <taxon>Bacteria</taxon>
        <taxon>Bacillati</taxon>
        <taxon>Bacillota</taxon>
        <taxon>Bacilli</taxon>
        <taxon>Bacillales</taxon>
        <taxon>Bacillaceae</taxon>
        <taxon>Halalkalibacter</taxon>
    </lineage>
</organism>
<proteinExistence type="predicted"/>
<keyword evidence="1" id="KW-0472">Membrane</keyword>
<feature type="transmembrane region" description="Helical" evidence="1">
    <location>
        <begin position="161"/>
        <end position="185"/>
    </location>
</feature>
<dbReference type="Pfam" id="PF19700">
    <property type="entry name" value="DUF6198"/>
    <property type="match status" value="1"/>
</dbReference>
<protein>
    <submittedName>
        <fullName evidence="2">Membrane protein</fullName>
    </submittedName>
</protein>
<evidence type="ECO:0000313" key="2">
    <source>
        <dbReference type="EMBL" id="GAE34844.1"/>
    </source>
</evidence>
<dbReference type="EMBL" id="BAUV01000011">
    <property type="protein sequence ID" value="GAE34844.1"/>
    <property type="molecule type" value="Genomic_DNA"/>
</dbReference>
<feature type="transmembrane region" description="Helical" evidence="1">
    <location>
        <begin position="45"/>
        <end position="65"/>
    </location>
</feature>
<dbReference type="PANTHER" id="PTHR40078">
    <property type="entry name" value="INTEGRAL MEMBRANE PROTEIN-RELATED"/>
    <property type="match status" value="1"/>
</dbReference>
<feature type="transmembrane region" description="Helical" evidence="1">
    <location>
        <begin position="105"/>
        <end position="124"/>
    </location>
</feature>
<dbReference type="STRING" id="1236973.JCM9157_1924"/>
<accession>W4QU34</accession>
<keyword evidence="3" id="KW-1185">Reference proteome</keyword>
<feature type="transmembrane region" description="Helical" evidence="1">
    <location>
        <begin position="72"/>
        <end position="93"/>
    </location>
</feature>
<name>W4QU34_HALA3</name>
<evidence type="ECO:0000313" key="3">
    <source>
        <dbReference type="Proteomes" id="UP000018896"/>
    </source>
</evidence>
<keyword evidence="1" id="KW-1133">Transmembrane helix</keyword>
<evidence type="ECO:0000256" key="1">
    <source>
        <dbReference type="SAM" id="Phobius"/>
    </source>
</evidence>
<dbReference type="PANTHER" id="PTHR40078:SF1">
    <property type="entry name" value="INTEGRAL MEMBRANE PROTEIN"/>
    <property type="match status" value="1"/>
</dbReference>
<dbReference type="AlphaFoldDB" id="W4QU34"/>
<dbReference type="OrthoDB" id="1902994at2"/>
<dbReference type="InterPro" id="IPR038750">
    <property type="entry name" value="YczE/YyaS-like"/>
</dbReference>
<sequence>MKKRLIIYLVGLCITALGISLIILSQAGAGPMDMVAVGLNQHLGLTIGVWAILSQAVLVLITGAIEWKRLQLESIIAIVVRSWFLDFWIYIALKDIPFTATWGSQWLTFLLGIVAVGLGIGIYLEARLPRTPIDGLMLAIHNRTGWSLSVSRILIEAGAAIAGYLLGGPIGLGTILIVLILGRIIQFTNKKVKQLLRNPSVAVANH</sequence>
<dbReference type="RefSeq" id="WP_035663953.1">
    <property type="nucleotide sequence ID" value="NZ_BAUV01000011.1"/>
</dbReference>
<gene>
    <name evidence="2" type="ORF">JCM9157_1924</name>
</gene>
<dbReference type="eggNOG" id="COG2364">
    <property type="taxonomic scope" value="Bacteria"/>
</dbReference>
<comment type="caution">
    <text evidence="2">The sequence shown here is derived from an EMBL/GenBank/DDBJ whole genome shotgun (WGS) entry which is preliminary data.</text>
</comment>
<reference evidence="2 3" key="1">
    <citation type="journal article" date="2014" name="Genome Announc.">
        <title>Draft Genome Sequences of Three Alkaliphilic Bacillus Strains, Bacillus wakoensis JCM 9140T, Bacillus akibai JCM 9157T, and Bacillus hemicellulosilyticus JCM 9152T.</title>
        <authorList>
            <person name="Yuki M."/>
            <person name="Oshima K."/>
            <person name="Suda W."/>
            <person name="Oshida Y."/>
            <person name="Kitamura K."/>
            <person name="Iida T."/>
            <person name="Hattori M."/>
            <person name="Ohkuma M."/>
        </authorList>
    </citation>
    <scope>NUCLEOTIDE SEQUENCE [LARGE SCALE GENOMIC DNA]</scope>
    <source>
        <strain evidence="2 3">JCM 9157</strain>
    </source>
</reference>
<keyword evidence="1" id="KW-0812">Transmembrane</keyword>
<dbReference type="Proteomes" id="UP000018896">
    <property type="component" value="Unassembled WGS sequence"/>
</dbReference>